<evidence type="ECO:0000256" key="8">
    <source>
        <dbReference type="ARBA" id="ARBA00023136"/>
    </source>
</evidence>
<dbReference type="GO" id="GO:0006888">
    <property type="term" value="P:endoplasmic reticulum to Golgi vesicle-mediated transport"/>
    <property type="evidence" value="ECO:0007669"/>
    <property type="project" value="TreeGrafter"/>
</dbReference>
<evidence type="ECO:0000256" key="12">
    <source>
        <dbReference type="SAM" id="Phobius"/>
    </source>
</evidence>
<dbReference type="EMBL" id="JAICCE010000022">
    <property type="protein sequence ID" value="KAG9261522.1"/>
    <property type="molecule type" value="Genomic_DNA"/>
</dbReference>
<dbReference type="InterPro" id="IPR013320">
    <property type="entry name" value="ConA-like_dom_sf"/>
</dbReference>
<keyword evidence="3" id="KW-0479">Metal-binding</keyword>
<evidence type="ECO:0000256" key="6">
    <source>
        <dbReference type="ARBA" id="ARBA00022989"/>
    </source>
</evidence>
<evidence type="ECO:0000256" key="3">
    <source>
        <dbReference type="ARBA" id="ARBA00022723"/>
    </source>
</evidence>
<accession>A0A8B9JW90</accession>
<evidence type="ECO:0000256" key="10">
    <source>
        <dbReference type="ARBA" id="ARBA00023180"/>
    </source>
</evidence>
<reference evidence="14 17" key="1">
    <citation type="submission" date="2021-07" db="EMBL/GenBank/DDBJ databases">
        <authorList>
            <person name="Imarazene B."/>
            <person name="Zahm M."/>
            <person name="Klopp C."/>
            <person name="Cabau C."/>
            <person name="Beille S."/>
            <person name="Jouanno E."/>
            <person name="Castinel A."/>
            <person name="Lluch J."/>
            <person name="Gil L."/>
            <person name="Kuchtly C."/>
            <person name="Lopez Roques C."/>
            <person name="Donnadieu C."/>
            <person name="Parrinello H."/>
            <person name="Journot L."/>
            <person name="Du K."/>
            <person name="Schartl M."/>
            <person name="Retaux S."/>
            <person name="Guiguen Y."/>
        </authorList>
    </citation>
    <scope>NUCLEOTIDE SEQUENCE [LARGE SCALE GENOMIC DNA]</scope>
    <source>
        <strain evidence="14">Pach_M1</strain>
        <tissue evidence="14">Testis</tissue>
    </source>
</reference>
<keyword evidence="2 12" id="KW-0812">Transmembrane</keyword>
<evidence type="ECO:0000313" key="17">
    <source>
        <dbReference type="Proteomes" id="UP000752171"/>
    </source>
</evidence>
<evidence type="ECO:0000313" key="16">
    <source>
        <dbReference type="Proteomes" id="UP000694621"/>
    </source>
</evidence>
<dbReference type="Gene3D" id="2.60.120.200">
    <property type="match status" value="1"/>
</dbReference>
<keyword evidence="7" id="KW-0333">Golgi apparatus</keyword>
<evidence type="ECO:0000256" key="5">
    <source>
        <dbReference type="ARBA" id="ARBA00022734"/>
    </source>
</evidence>
<keyword evidence="9" id="KW-1015">Disulfide bond</keyword>
<feature type="transmembrane region" description="Helical" evidence="12">
    <location>
        <begin position="316"/>
        <end position="340"/>
    </location>
</feature>
<dbReference type="GO" id="GO:0046872">
    <property type="term" value="F:metal ion binding"/>
    <property type="evidence" value="ECO:0007669"/>
    <property type="project" value="UniProtKB-KW"/>
</dbReference>
<sequence length="353" mass="40086">MATPSTVWKSRPGFFVRDGRVSSVFSGRAGVCLALAVFLAAVERSCGNNAYEPEEFLKREYSLTKPYQGLGSSTTSHWELMGNAMIMPEHVRLTPDLQSRQGAVWSRLPFYVRDWEIQVHFKIHGQGKKNLNGDGLALWLTKERMQIGPVFGNINYFTGLGIFVDTYPNEDKHQERSFPFISAMVGNGSVAYDHDRDGRNVDLGGCSASVRNVDYDTFLLIRYIRNTLTIMMDVEGKQEWKDCLEVPGVHMPQGYFFGASSVTGDLSDNHDLISFKLFELAVERTLEELENEEEVLIPSVDYRDIPVEVVDEGMGVLSIFFLFIFSVVGLVLLIVALLLIHQRWKDRSRKRFY</sequence>
<dbReference type="Proteomes" id="UP000752171">
    <property type="component" value="Unassembled WGS sequence"/>
</dbReference>
<keyword evidence="4" id="KW-0732">Signal</keyword>
<dbReference type="GO" id="GO:0005789">
    <property type="term" value="C:endoplasmic reticulum membrane"/>
    <property type="evidence" value="ECO:0007669"/>
    <property type="project" value="TreeGrafter"/>
</dbReference>
<dbReference type="GO" id="GO:0005793">
    <property type="term" value="C:endoplasmic reticulum-Golgi intermediate compartment"/>
    <property type="evidence" value="ECO:0007669"/>
    <property type="project" value="TreeGrafter"/>
</dbReference>
<dbReference type="GO" id="GO:0005537">
    <property type="term" value="F:D-mannose binding"/>
    <property type="evidence" value="ECO:0007669"/>
    <property type="project" value="TreeGrafter"/>
</dbReference>
<organism evidence="15 16">
    <name type="scientific">Astyanax mexicanus</name>
    <name type="common">Blind cave fish</name>
    <name type="synonym">Astyanax fasciatus mexicanus</name>
    <dbReference type="NCBI Taxonomy" id="7994"/>
    <lineage>
        <taxon>Eukaryota</taxon>
        <taxon>Metazoa</taxon>
        <taxon>Chordata</taxon>
        <taxon>Craniata</taxon>
        <taxon>Vertebrata</taxon>
        <taxon>Euteleostomi</taxon>
        <taxon>Actinopterygii</taxon>
        <taxon>Neopterygii</taxon>
        <taxon>Teleostei</taxon>
        <taxon>Ostariophysi</taxon>
        <taxon>Characiformes</taxon>
        <taxon>Characoidei</taxon>
        <taxon>Acestrorhamphidae</taxon>
        <taxon>Acestrorhamphinae</taxon>
        <taxon>Astyanax</taxon>
    </lineage>
</organism>
<feature type="domain" description="L-type lectin-like" evidence="13">
    <location>
        <begin position="55"/>
        <end position="280"/>
    </location>
</feature>
<keyword evidence="10" id="KW-0325">Glycoprotein</keyword>
<keyword evidence="5" id="KW-0430">Lectin</keyword>
<evidence type="ECO:0000256" key="7">
    <source>
        <dbReference type="ARBA" id="ARBA00023034"/>
    </source>
</evidence>
<comment type="subcellular location">
    <subcellularLocation>
        <location evidence="11">Endomembrane system</location>
        <topology evidence="11">Single-pass type I membrane protein</topology>
    </subcellularLocation>
    <subcellularLocation>
        <location evidence="1">Golgi apparatus membrane</location>
        <topology evidence="1">Single-pass membrane protein</topology>
    </subcellularLocation>
</comment>
<dbReference type="PANTHER" id="PTHR12223">
    <property type="entry name" value="VESICULAR MANNOSE-BINDING LECTIN"/>
    <property type="match status" value="1"/>
</dbReference>
<dbReference type="Ensembl" id="ENSAMXT00005029555.1">
    <property type="protein sequence ID" value="ENSAMXP00005026859.1"/>
    <property type="gene ID" value="ENSAMXG00005013462.1"/>
</dbReference>
<evidence type="ECO:0000256" key="2">
    <source>
        <dbReference type="ARBA" id="ARBA00022692"/>
    </source>
</evidence>
<name>A0A8B9JW90_ASTMX</name>
<dbReference type="Proteomes" id="UP000694621">
    <property type="component" value="Unplaced"/>
</dbReference>
<evidence type="ECO:0000259" key="13">
    <source>
        <dbReference type="PROSITE" id="PS51328"/>
    </source>
</evidence>
<dbReference type="InterPro" id="IPR005052">
    <property type="entry name" value="Lectin_leg"/>
</dbReference>
<dbReference type="OMA" id="FSQWDLM"/>
<evidence type="ECO:0000313" key="15">
    <source>
        <dbReference type="Ensembl" id="ENSAMXP00005026859.1"/>
    </source>
</evidence>
<evidence type="ECO:0000313" key="14">
    <source>
        <dbReference type="EMBL" id="KAG9261522.1"/>
    </source>
</evidence>
<keyword evidence="8 12" id="KW-0472">Membrane</keyword>
<dbReference type="OrthoDB" id="270293at2759"/>
<dbReference type="PANTHER" id="PTHR12223:SF20">
    <property type="entry name" value="VIP36-LIKE PROTEIN"/>
    <property type="match status" value="1"/>
</dbReference>
<dbReference type="GO" id="GO:0000139">
    <property type="term" value="C:Golgi membrane"/>
    <property type="evidence" value="ECO:0007669"/>
    <property type="project" value="UniProtKB-SubCell"/>
</dbReference>
<dbReference type="KEGG" id="amex:103036905"/>
<dbReference type="FunFam" id="2.60.120.200:FF:000017">
    <property type="entry name" value="Vesicular integral-membrane protein VIP36"/>
    <property type="match status" value="1"/>
</dbReference>
<dbReference type="SUPFAM" id="SSF49899">
    <property type="entry name" value="Concanavalin A-like lectins/glucanases"/>
    <property type="match status" value="1"/>
</dbReference>
<protein>
    <submittedName>
        <fullName evidence="15">Lectin, mannose binding 2 like</fullName>
    </submittedName>
    <submittedName>
        <fullName evidence="14">VIP36-like protein</fullName>
    </submittedName>
</protein>
<dbReference type="PROSITE" id="PS51328">
    <property type="entry name" value="L_LECTIN_LIKE"/>
    <property type="match status" value="1"/>
</dbReference>
<evidence type="ECO:0000256" key="11">
    <source>
        <dbReference type="ARBA" id="ARBA00046288"/>
    </source>
</evidence>
<evidence type="ECO:0000256" key="1">
    <source>
        <dbReference type="ARBA" id="ARBA00004194"/>
    </source>
</evidence>
<evidence type="ECO:0000256" key="4">
    <source>
        <dbReference type="ARBA" id="ARBA00022729"/>
    </source>
</evidence>
<evidence type="ECO:0000256" key="9">
    <source>
        <dbReference type="ARBA" id="ARBA00023157"/>
    </source>
</evidence>
<reference evidence="15" key="2">
    <citation type="submission" date="2025-05" db="UniProtKB">
        <authorList>
            <consortium name="Ensembl"/>
        </authorList>
    </citation>
    <scope>IDENTIFICATION</scope>
</reference>
<proteinExistence type="predicted"/>
<dbReference type="GO" id="GO:0030134">
    <property type="term" value="C:COPII-coated ER to Golgi transport vesicle"/>
    <property type="evidence" value="ECO:0007669"/>
    <property type="project" value="TreeGrafter"/>
</dbReference>
<dbReference type="AlphaFoldDB" id="A0A8B9JW90"/>
<gene>
    <name evidence="14" type="primary">LMAN2L</name>
    <name evidence="14" type="ORF">AMEX_G25067</name>
</gene>
<dbReference type="InterPro" id="IPR051136">
    <property type="entry name" value="Intracellular_Lectin-GPT"/>
</dbReference>
<keyword evidence="6 12" id="KW-1133">Transmembrane helix</keyword>
<dbReference type="Pfam" id="PF03388">
    <property type="entry name" value="Lectin_leg-like"/>
    <property type="match status" value="1"/>
</dbReference>